<sequence length="350" mass="37387">MELGITTFAETYPDPVTGQVTSPGQRLRDVVEEIELADRVGLDVYGVGEHHRADFAASAPAIVLAAAVGRTSRIRLTSAVTVLSSTDPVRVFQDFATLDLLSEGRAEIMAGRGSFIESFPLFGYSLDDYDDLYAEKLDLLLQIRADERVTWQGRHRAALTDQGVFPRPEPGSLPIWVAVGGNPPSVVRAAERGLPMALAIIGGSPDQFAPLADLHRRVAVEHGYDPASTPIAVHAHGYVGEVSAQAADEYYPSYAQAMTVLGRERGWGPMTRGAFDAARSPAGSLVLGDPAEVAAKILRMHARLGIERFMLHISVGTLPHAQVLRSIELLGTQVAPLVRAGLVAGAAARA</sequence>
<organism evidence="4 5">
    <name type="scientific">Pengzhenrongella frigida</name>
    <dbReference type="NCBI Taxonomy" id="1259133"/>
    <lineage>
        <taxon>Bacteria</taxon>
        <taxon>Bacillati</taxon>
        <taxon>Actinomycetota</taxon>
        <taxon>Actinomycetes</taxon>
        <taxon>Micrococcales</taxon>
        <taxon>Pengzhenrongella</taxon>
    </lineage>
</organism>
<dbReference type="SUPFAM" id="SSF51679">
    <property type="entry name" value="Bacterial luciferase-like"/>
    <property type="match status" value="1"/>
</dbReference>
<dbReference type="AlphaFoldDB" id="A0A4Q5MVU5"/>
<dbReference type="InterPro" id="IPR022290">
    <property type="entry name" value="LLM_Atu2307-like"/>
</dbReference>
<evidence type="ECO:0000313" key="4">
    <source>
        <dbReference type="EMBL" id="RYV49660.1"/>
    </source>
</evidence>
<dbReference type="PANTHER" id="PTHR30137">
    <property type="entry name" value="LUCIFERASE-LIKE MONOOXYGENASE"/>
    <property type="match status" value="1"/>
</dbReference>
<comment type="caution">
    <text evidence="4">The sequence shown here is derived from an EMBL/GenBank/DDBJ whole genome shotgun (WGS) entry which is preliminary data.</text>
</comment>
<name>A0A4Q5MVU5_9MICO</name>
<dbReference type="Proteomes" id="UP000293764">
    <property type="component" value="Unassembled WGS sequence"/>
</dbReference>
<dbReference type="PANTHER" id="PTHR30137:SF8">
    <property type="entry name" value="BLR5498 PROTEIN"/>
    <property type="match status" value="1"/>
</dbReference>
<evidence type="ECO:0000313" key="5">
    <source>
        <dbReference type="Proteomes" id="UP000293764"/>
    </source>
</evidence>
<dbReference type="EMBL" id="SDWW01000059">
    <property type="protein sequence ID" value="RYV49660.1"/>
    <property type="molecule type" value="Genomic_DNA"/>
</dbReference>
<gene>
    <name evidence="4" type="ORF">EUA98_17605</name>
</gene>
<dbReference type="Gene3D" id="3.20.20.30">
    <property type="entry name" value="Luciferase-like domain"/>
    <property type="match status" value="1"/>
</dbReference>
<keyword evidence="2" id="KW-0503">Monooxygenase</keyword>
<keyword evidence="1" id="KW-0560">Oxidoreductase</keyword>
<evidence type="ECO:0000256" key="1">
    <source>
        <dbReference type="ARBA" id="ARBA00023002"/>
    </source>
</evidence>
<evidence type="ECO:0000256" key="2">
    <source>
        <dbReference type="ARBA" id="ARBA00023033"/>
    </source>
</evidence>
<dbReference type="OrthoDB" id="9776438at2"/>
<dbReference type="InterPro" id="IPR011251">
    <property type="entry name" value="Luciferase-like_dom"/>
</dbReference>
<dbReference type="GO" id="GO:0004497">
    <property type="term" value="F:monooxygenase activity"/>
    <property type="evidence" value="ECO:0007669"/>
    <property type="project" value="UniProtKB-KW"/>
</dbReference>
<dbReference type="GO" id="GO:0016705">
    <property type="term" value="F:oxidoreductase activity, acting on paired donors, with incorporation or reduction of molecular oxygen"/>
    <property type="evidence" value="ECO:0007669"/>
    <property type="project" value="InterPro"/>
</dbReference>
<dbReference type="RefSeq" id="WP_130104004.1">
    <property type="nucleotide sequence ID" value="NZ_SDWW01000059.1"/>
</dbReference>
<evidence type="ECO:0000259" key="3">
    <source>
        <dbReference type="Pfam" id="PF00296"/>
    </source>
</evidence>
<feature type="domain" description="Luciferase-like" evidence="3">
    <location>
        <begin position="1"/>
        <end position="302"/>
    </location>
</feature>
<proteinExistence type="predicted"/>
<dbReference type="GO" id="GO:0005829">
    <property type="term" value="C:cytosol"/>
    <property type="evidence" value="ECO:0007669"/>
    <property type="project" value="TreeGrafter"/>
</dbReference>
<dbReference type="InterPro" id="IPR050766">
    <property type="entry name" value="Bact_Lucif_Oxidored"/>
</dbReference>
<keyword evidence="5" id="KW-1185">Reference proteome</keyword>
<dbReference type="NCBIfam" id="TIGR03858">
    <property type="entry name" value="LLM_2I7G"/>
    <property type="match status" value="1"/>
</dbReference>
<reference evidence="4 5" key="1">
    <citation type="submission" date="2019-01" db="EMBL/GenBank/DDBJ databases">
        <title>Novel species of Cellulomonas.</title>
        <authorList>
            <person name="Liu Q."/>
            <person name="Xin Y.-H."/>
        </authorList>
    </citation>
    <scope>NUCLEOTIDE SEQUENCE [LARGE SCALE GENOMIC DNA]</scope>
    <source>
        <strain evidence="4 5">HLT2-17</strain>
    </source>
</reference>
<dbReference type="Pfam" id="PF00296">
    <property type="entry name" value="Bac_luciferase"/>
    <property type="match status" value="1"/>
</dbReference>
<dbReference type="InterPro" id="IPR036661">
    <property type="entry name" value="Luciferase-like_sf"/>
</dbReference>
<accession>A0A4Q5MVU5</accession>
<protein>
    <submittedName>
        <fullName evidence="4">LLM class flavin-dependent oxidoreductase</fullName>
    </submittedName>
</protein>